<dbReference type="GO" id="GO:0004867">
    <property type="term" value="F:serine-type endopeptidase inhibitor activity"/>
    <property type="evidence" value="ECO:0007669"/>
    <property type="project" value="InterPro"/>
</dbReference>
<dbReference type="AlphaFoldDB" id="A0A2M7BVB6"/>
<dbReference type="EMBL" id="PEUX01000004">
    <property type="protein sequence ID" value="PIV10475.1"/>
    <property type="molecule type" value="Genomic_DNA"/>
</dbReference>
<accession>A0A2M7BVB6</accession>
<evidence type="ECO:0000313" key="4">
    <source>
        <dbReference type="EMBL" id="PIV10475.1"/>
    </source>
</evidence>
<name>A0A2M7BVB6_9BACT</name>
<gene>
    <name evidence="4" type="ORF">COS49_00265</name>
</gene>
<reference evidence="5" key="1">
    <citation type="submission" date="2017-09" db="EMBL/GenBank/DDBJ databases">
        <title>Depth-based differentiation of microbial function through sediment-hosted aquifers and enrichment of novel symbionts in the deep terrestrial subsurface.</title>
        <authorList>
            <person name="Probst A.J."/>
            <person name="Ladd B."/>
            <person name="Jarett J.K."/>
            <person name="Geller-Mcgrath D.E."/>
            <person name="Sieber C.M.K."/>
            <person name="Emerson J.B."/>
            <person name="Anantharaman K."/>
            <person name="Thomas B.C."/>
            <person name="Malmstrom R."/>
            <person name="Stieglmeier M."/>
            <person name="Klingl A."/>
            <person name="Woyke T."/>
            <person name="Ryan C.M."/>
            <person name="Banfield J.F."/>
        </authorList>
    </citation>
    <scope>NUCLEOTIDE SEQUENCE [LARGE SCALE GENOMIC DNA]</scope>
</reference>
<dbReference type="PANTHER" id="PTHR11461:SF211">
    <property type="entry name" value="GH10112P-RELATED"/>
    <property type="match status" value="1"/>
</dbReference>
<feature type="compositionally biased region" description="Polar residues" evidence="2">
    <location>
        <begin position="10"/>
        <end position="21"/>
    </location>
</feature>
<evidence type="ECO:0000313" key="5">
    <source>
        <dbReference type="Proteomes" id="UP000229894"/>
    </source>
</evidence>
<feature type="region of interest" description="Disordered" evidence="2">
    <location>
        <begin position="1"/>
        <end position="21"/>
    </location>
</feature>
<feature type="non-terminal residue" evidence="4">
    <location>
        <position position="258"/>
    </location>
</feature>
<evidence type="ECO:0000256" key="2">
    <source>
        <dbReference type="SAM" id="MobiDB-lite"/>
    </source>
</evidence>
<organism evidence="4 5">
    <name type="scientific">Candidatus Portnoybacteria bacterium CG03_land_8_20_14_0_80_41_10</name>
    <dbReference type="NCBI Taxonomy" id="1974808"/>
    <lineage>
        <taxon>Bacteria</taxon>
        <taxon>Candidatus Portnoyibacteriota</taxon>
    </lineage>
</organism>
<protein>
    <submittedName>
        <fullName evidence="4">Proteinase IV</fullName>
    </submittedName>
</protein>
<dbReference type="InterPro" id="IPR023796">
    <property type="entry name" value="Serpin_dom"/>
</dbReference>
<dbReference type="InterPro" id="IPR042178">
    <property type="entry name" value="Serpin_sf_1"/>
</dbReference>
<dbReference type="SMART" id="SM00093">
    <property type="entry name" value="SERPIN"/>
    <property type="match status" value="1"/>
</dbReference>
<proteinExistence type="inferred from homology"/>
<dbReference type="Gene3D" id="3.30.497.10">
    <property type="entry name" value="Antithrombin, subunit I, domain 2"/>
    <property type="match status" value="1"/>
</dbReference>
<evidence type="ECO:0000256" key="1">
    <source>
        <dbReference type="RuleBase" id="RU000411"/>
    </source>
</evidence>
<evidence type="ECO:0000259" key="3">
    <source>
        <dbReference type="SMART" id="SM00093"/>
    </source>
</evidence>
<dbReference type="Gene3D" id="2.30.39.10">
    <property type="entry name" value="Alpha-1-antitrypsin, domain 1"/>
    <property type="match status" value="1"/>
</dbReference>
<dbReference type="InterPro" id="IPR036186">
    <property type="entry name" value="Serpin_sf"/>
</dbReference>
<feature type="domain" description="Serpin" evidence="3">
    <location>
        <begin position="40"/>
        <end position="258"/>
    </location>
</feature>
<dbReference type="Proteomes" id="UP000229894">
    <property type="component" value="Unassembled WGS sequence"/>
</dbReference>
<dbReference type="GO" id="GO:0005615">
    <property type="term" value="C:extracellular space"/>
    <property type="evidence" value="ECO:0007669"/>
    <property type="project" value="InterPro"/>
</dbReference>
<sequence>GAFLYKPASETPSSSLPVNETGATAEGVDSVIEANNQFALEFYQQIKDEGENIFFSPYSISTALAMTYEGARGRTAQEMQSVFHFPEEANVRQPAMAKIYNQINKVDKKYELNTANALWAQQDYSFLEEYINLIGQYYGGRVTNLDFIEETEKSRKTINDWVAEQTKDKILDLIPAGVLNALTRLVLTNAIYFKGQWLTQFDEENTTEEDFRVSPERTIKVPMMSLANGETEFNYLETENLQILEMPYDREELSMLIL</sequence>
<dbReference type="PANTHER" id="PTHR11461">
    <property type="entry name" value="SERINE PROTEASE INHIBITOR, SERPIN"/>
    <property type="match status" value="1"/>
</dbReference>
<dbReference type="SUPFAM" id="SSF56574">
    <property type="entry name" value="Serpins"/>
    <property type="match status" value="1"/>
</dbReference>
<comment type="caution">
    <text evidence="4">The sequence shown here is derived from an EMBL/GenBank/DDBJ whole genome shotgun (WGS) entry which is preliminary data.</text>
</comment>
<dbReference type="InterPro" id="IPR000215">
    <property type="entry name" value="Serpin_fam"/>
</dbReference>
<dbReference type="InterPro" id="IPR042185">
    <property type="entry name" value="Serpin_sf_2"/>
</dbReference>
<comment type="similarity">
    <text evidence="1">Belongs to the serpin family.</text>
</comment>
<feature type="non-terminal residue" evidence="4">
    <location>
        <position position="1"/>
    </location>
</feature>
<dbReference type="CDD" id="cd19590">
    <property type="entry name" value="serpin_thermopin-like"/>
    <property type="match status" value="1"/>
</dbReference>
<dbReference type="Pfam" id="PF00079">
    <property type="entry name" value="Serpin"/>
    <property type="match status" value="1"/>
</dbReference>